<feature type="binding site" evidence="6">
    <location>
        <position position="97"/>
    </location>
    <ligand>
        <name>substrate</name>
    </ligand>
</feature>
<proteinExistence type="inferred from homology"/>
<dbReference type="InterPro" id="IPR007721">
    <property type="entry name" value="RbsD_FucU"/>
</dbReference>
<comment type="caution">
    <text evidence="7">The sequence shown here is derived from an EMBL/GenBank/DDBJ whole genome shotgun (WGS) entry which is preliminary data.</text>
</comment>
<keyword evidence="4 6" id="KW-0413">Isomerase</keyword>
<comment type="function">
    <text evidence="6">Catalyzes the interconversion of beta-pyran and beta-furan forms of D-ribose.</text>
</comment>
<sequence>MKKTALLNAAISELIATMGHGDTLVIGDVGLPAPAGVPVIDLAVTRGVPDFMTVLNTVLSELQVEFHIVADEMQSVSPALAAQVAALDLPQRRSMSHEDFKQATARAKAYIRTGECTPYANIILGSGVVF</sequence>
<dbReference type="GO" id="GO:0016872">
    <property type="term" value="F:intramolecular lyase activity"/>
    <property type="evidence" value="ECO:0007669"/>
    <property type="project" value="UniProtKB-UniRule"/>
</dbReference>
<dbReference type="EMBL" id="NJGV01000002">
    <property type="protein sequence ID" value="OWY36432.1"/>
    <property type="molecule type" value="Genomic_DNA"/>
</dbReference>
<evidence type="ECO:0000313" key="7">
    <source>
        <dbReference type="EMBL" id="OWY36432.1"/>
    </source>
</evidence>
<feature type="binding site" evidence="6">
    <location>
        <begin position="119"/>
        <end position="121"/>
    </location>
    <ligand>
        <name>substrate</name>
    </ligand>
</feature>
<feature type="binding site" evidence="6">
    <location>
        <position position="28"/>
    </location>
    <ligand>
        <name>substrate</name>
    </ligand>
</feature>
<dbReference type="Pfam" id="PF05025">
    <property type="entry name" value="RbsD_FucU"/>
    <property type="match status" value="1"/>
</dbReference>
<dbReference type="GO" id="GO:0019303">
    <property type="term" value="P:D-ribose catabolic process"/>
    <property type="evidence" value="ECO:0007669"/>
    <property type="project" value="UniProtKB-UniRule"/>
</dbReference>
<dbReference type="NCBIfam" id="NF008761">
    <property type="entry name" value="PRK11797.1"/>
    <property type="match status" value="1"/>
</dbReference>
<evidence type="ECO:0000256" key="3">
    <source>
        <dbReference type="ARBA" id="ARBA00022490"/>
    </source>
</evidence>
<dbReference type="InterPro" id="IPR023064">
    <property type="entry name" value="D-ribose_pyranase"/>
</dbReference>
<comment type="subunit">
    <text evidence="6">Homodecamer.</text>
</comment>
<accession>A0A225SYX5</accession>
<dbReference type="HAMAP" id="MF_01661">
    <property type="entry name" value="D_rib_pyranase"/>
    <property type="match status" value="1"/>
</dbReference>
<keyword evidence="3 6" id="KW-0963">Cytoplasm</keyword>
<name>A0A225SYX5_9BURK</name>
<dbReference type="Proteomes" id="UP000214747">
    <property type="component" value="Unassembled WGS sequence"/>
</dbReference>
<dbReference type="Gene3D" id="3.40.1650.10">
    <property type="entry name" value="RbsD-like domain"/>
    <property type="match status" value="1"/>
</dbReference>
<evidence type="ECO:0000313" key="8">
    <source>
        <dbReference type="Proteomes" id="UP000214747"/>
    </source>
</evidence>
<protein>
    <recommendedName>
        <fullName evidence="2 6">D-ribose pyranase</fullName>
        <ecNumber evidence="2 6">5.4.99.62</ecNumber>
    </recommendedName>
</protein>
<feature type="active site" description="Proton donor" evidence="6">
    <location>
        <position position="20"/>
    </location>
</feature>
<dbReference type="UniPathway" id="UPA00916">
    <property type="reaction ID" value="UER00888"/>
</dbReference>
<dbReference type="GO" id="GO:0062193">
    <property type="term" value="F:D-ribose pyranase activity"/>
    <property type="evidence" value="ECO:0007669"/>
    <property type="project" value="UniProtKB-EC"/>
</dbReference>
<evidence type="ECO:0000256" key="6">
    <source>
        <dbReference type="HAMAP-Rule" id="MF_01661"/>
    </source>
</evidence>
<evidence type="ECO:0000256" key="4">
    <source>
        <dbReference type="ARBA" id="ARBA00023235"/>
    </source>
</evidence>
<keyword evidence="5 6" id="KW-0119">Carbohydrate metabolism</keyword>
<dbReference type="AlphaFoldDB" id="A0A225SYX5"/>
<dbReference type="PANTHER" id="PTHR37831:SF1">
    <property type="entry name" value="D-RIBOSE PYRANASE"/>
    <property type="match status" value="1"/>
</dbReference>
<dbReference type="GO" id="GO:0005829">
    <property type="term" value="C:cytosol"/>
    <property type="evidence" value="ECO:0007669"/>
    <property type="project" value="TreeGrafter"/>
</dbReference>
<evidence type="ECO:0000256" key="1">
    <source>
        <dbReference type="ARBA" id="ARBA00000223"/>
    </source>
</evidence>
<dbReference type="GO" id="GO:0048029">
    <property type="term" value="F:monosaccharide binding"/>
    <property type="evidence" value="ECO:0007669"/>
    <property type="project" value="InterPro"/>
</dbReference>
<gene>
    <name evidence="6" type="primary">rbsD</name>
    <name evidence="7" type="ORF">CEJ45_04305</name>
</gene>
<organism evidence="7 8">
    <name type="scientific">Herbaspirillum aquaticum</name>
    <dbReference type="NCBI Taxonomy" id="568783"/>
    <lineage>
        <taxon>Bacteria</taxon>
        <taxon>Pseudomonadati</taxon>
        <taxon>Pseudomonadota</taxon>
        <taxon>Betaproteobacteria</taxon>
        <taxon>Burkholderiales</taxon>
        <taxon>Oxalobacteraceae</taxon>
        <taxon>Herbaspirillum</taxon>
    </lineage>
</organism>
<dbReference type="RefSeq" id="WP_088753965.1">
    <property type="nucleotide sequence ID" value="NZ_NJGV01000002.1"/>
</dbReference>
<evidence type="ECO:0000256" key="2">
    <source>
        <dbReference type="ARBA" id="ARBA00012862"/>
    </source>
</evidence>
<evidence type="ECO:0000256" key="5">
    <source>
        <dbReference type="ARBA" id="ARBA00023277"/>
    </source>
</evidence>
<keyword evidence="8" id="KW-1185">Reference proteome</keyword>
<comment type="subcellular location">
    <subcellularLocation>
        <location evidence="6">Cytoplasm</location>
    </subcellularLocation>
</comment>
<reference evidence="7 8" key="1">
    <citation type="journal article" date="2010" name="Int. J. Syst. Evol. Microbiol.">
        <title>Reclassification of Herbaspirillum putei as a later heterotypic synonym of Herbaspirillum huttiense, with the description of H. huttiense subsp. huttiense subsp. nov. and H. huttiense subsp. putei subsp. nov., comb. nov., and description of Herbaspirillum aquaticum sp. nov.</title>
        <authorList>
            <person name="Dobritsa A.P."/>
            <person name="Reddy M.C."/>
            <person name="Samadpour M."/>
        </authorList>
    </citation>
    <scope>NUCLEOTIDE SEQUENCE [LARGE SCALE GENOMIC DNA]</scope>
    <source>
        <strain evidence="7 8">IEH 4430</strain>
    </source>
</reference>
<dbReference type="EC" id="5.4.99.62" evidence="2 6"/>
<comment type="pathway">
    <text evidence="6">Carbohydrate metabolism; D-ribose degradation; D-ribose 5-phosphate from beta-D-ribopyranose: step 1/2.</text>
</comment>
<dbReference type="SUPFAM" id="SSF102546">
    <property type="entry name" value="RbsD-like"/>
    <property type="match status" value="1"/>
</dbReference>
<dbReference type="PANTHER" id="PTHR37831">
    <property type="entry name" value="D-RIBOSE PYRANASE"/>
    <property type="match status" value="1"/>
</dbReference>
<comment type="catalytic activity">
    <reaction evidence="1 6">
        <text>beta-D-ribopyranose = beta-D-ribofuranose</text>
        <dbReference type="Rhea" id="RHEA:25432"/>
        <dbReference type="ChEBI" id="CHEBI:27476"/>
        <dbReference type="ChEBI" id="CHEBI:47002"/>
        <dbReference type="EC" id="5.4.99.62"/>
    </reaction>
</comment>
<dbReference type="InterPro" id="IPR023750">
    <property type="entry name" value="RbsD-like_sf"/>
</dbReference>
<comment type="similarity">
    <text evidence="6">Belongs to the RbsD / FucU family. RbsD subfamily.</text>
</comment>